<organism evidence="1">
    <name type="scientific">viral metagenome</name>
    <dbReference type="NCBI Taxonomy" id="1070528"/>
    <lineage>
        <taxon>unclassified sequences</taxon>
        <taxon>metagenomes</taxon>
        <taxon>organismal metagenomes</taxon>
    </lineage>
</organism>
<gene>
    <name evidence="1" type="ORF">MM415A03136_0010</name>
</gene>
<protein>
    <submittedName>
        <fullName evidence="1">Uncharacterized protein</fullName>
    </submittedName>
</protein>
<name>A0A6M3JR44_9ZZZZ</name>
<dbReference type="AlphaFoldDB" id="A0A6M3JR44"/>
<sequence length="97" mass="11329">MNTIAPPLFLDSRRRDAAWRAAGCPAPRTTLHNQIVHPRHIEDYPAEAKGEYWYYGANLFRSLYGWDRAAYLIEGNRQNACYRALRLMQRVERGCDD</sequence>
<accession>A0A6M3JR44</accession>
<reference evidence="1" key="1">
    <citation type="submission" date="2020-03" db="EMBL/GenBank/DDBJ databases">
        <title>The deep terrestrial virosphere.</title>
        <authorList>
            <person name="Holmfeldt K."/>
            <person name="Nilsson E."/>
            <person name="Simone D."/>
            <person name="Lopez-Fernandez M."/>
            <person name="Wu X."/>
            <person name="de Brujin I."/>
            <person name="Lundin D."/>
            <person name="Andersson A."/>
            <person name="Bertilsson S."/>
            <person name="Dopson M."/>
        </authorList>
    </citation>
    <scope>NUCLEOTIDE SEQUENCE</scope>
    <source>
        <strain evidence="1">MM415A03136</strain>
    </source>
</reference>
<proteinExistence type="predicted"/>
<evidence type="ECO:0000313" key="1">
    <source>
        <dbReference type="EMBL" id="QJA71581.1"/>
    </source>
</evidence>
<dbReference type="EMBL" id="MT141883">
    <property type="protein sequence ID" value="QJA71581.1"/>
    <property type="molecule type" value="Genomic_DNA"/>
</dbReference>